<dbReference type="EMBL" id="JACMSC010000020">
    <property type="protein sequence ID" value="KAG6471728.1"/>
    <property type="molecule type" value="Genomic_DNA"/>
</dbReference>
<protein>
    <recommendedName>
        <fullName evidence="6">NAC domain-containing protein</fullName>
    </recommendedName>
</protein>
<dbReference type="InterPro" id="IPR036093">
    <property type="entry name" value="NAC_dom_sf"/>
</dbReference>
<accession>A0A8J5ERH7</accession>
<dbReference type="PANTHER" id="PTHR31744">
    <property type="entry name" value="PROTEIN CUP-SHAPED COTYLEDON 2-RELATED"/>
    <property type="match status" value="1"/>
</dbReference>
<dbReference type="GO" id="GO:0005634">
    <property type="term" value="C:nucleus"/>
    <property type="evidence" value="ECO:0007669"/>
    <property type="project" value="UniProtKB-SubCell"/>
</dbReference>
<feature type="domain" description="NAC" evidence="6">
    <location>
        <begin position="30"/>
        <end position="180"/>
    </location>
</feature>
<dbReference type="PANTHER" id="PTHR31744:SF210">
    <property type="entry name" value="NAC DOMAIN-CONTAINING PROTEIN 86-LIKE"/>
    <property type="match status" value="1"/>
</dbReference>
<dbReference type="SUPFAM" id="SSF101941">
    <property type="entry name" value="NAC domain"/>
    <property type="match status" value="1"/>
</dbReference>
<dbReference type="FunFam" id="2.170.150.80:FF:000002">
    <property type="entry name" value="Nac domain-containing protein 86"/>
    <property type="match status" value="1"/>
</dbReference>
<evidence type="ECO:0000256" key="5">
    <source>
        <dbReference type="ARBA" id="ARBA00023242"/>
    </source>
</evidence>
<sequence>MPIADPLSPISMRTATISSAPAPTRSAALLAPGFRFHPTDEELVSYYLRRRVCRRALRVDAIAEVDLYKCEPWELPGLSRLRSRDLEWYFFSPLDRKYSSRSRTNRATAQGYWKTTGKDRAVSRGARVVGMKKTLVYHSGRAPRGTRTNWVMHEYRLDDAELAQSEVPQDSYVVCRVFQKSGAGPQNGAQYGAPFVEEDWEVEEANGLVLMLDVGDDDAIDVHDQNYLEYNDLLQVSSLISCFLKHA</sequence>
<keyword evidence="8" id="KW-1185">Reference proteome</keyword>
<evidence type="ECO:0000259" key="6">
    <source>
        <dbReference type="PROSITE" id="PS51005"/>
    </source>
</evidence>
<reference evidence="7 8" key="1">
    <citation type="submission" date="2020-08" db="EMBL/GenBank/DDBJ databases">
        <title>Plant Genome Project.</title>
        <authorList>
            <person name="Zhang R.-G."/>
        </authorList>
    </citation>
    <scope>NUCLEOTIDE SEQUENCE [LARGE SCALE GENOMIC DNA]</scope>
    <source>
        <tissue evidence="7">Rhizome</tissue>
    </source>
</reference>
<proteinExistence type="predicted"/>
<dbReference type="Pfam" id="PF02365">
    <property type="entry name" value="NAM"/>
    <property type="match status" value="1"/>
</dbReference>
<dbReference type="AlphaFoldDB" id="A0A8J5ERH7"/>
<keyword evidence="2" id="KW-0805">Transcription regulation</keyword>
<comment type="subcellular location">
    <subcellularLocation>
        <location evidence="1">Nucleus</location>
    </subcellularLocation>
</comment>
<organism evidence="7 8">
    <name type="scientific">Zingiber officinale</name>
    <name type="common">Ginger</name>
    <name type="synonym">Amomum zingiber</name>
    <dbReference type="NCBI Taxonomy" id="94328"/>
    <lineage>
        <taxon>Eukaryota</taxon>
        <taxon>Viridiplantae</taxon>
        <taxon>Streptophyta</taxon>
        <taxon>Embryophyta</taxon>
        <taxon>Tracheophyta</taxon>
        <taxon>Spermatophyta</taxon>
        <taxon>Magnoliopsida</taxon>
        <taxon>Liliopsida</taxon>
        <taxon>Zingiberales</taxon>
        <taxon>Zingiberaceae</taxon>
        <taxon>Zingiber</taxon>
    </lineage>
</organism>
<evidence type="ECO:0000313" key="8">
    <source>
        <dbReference type="Proteomes" id="UP000734854"/>
    </source>
</evidence>
<dbReference type="GO" id="GO:0006355">
    <property type="term" value="P:regulation of DNA-templated transcription"/>
    <property type="evidence" value="ECO:0007669"/>
    <property type="project" value="InterPro"/>
</dbReference>
<dbReference type="GO" id="GO:0003677">
    <property type="term" value="F:DNA binding"/>
    <property type="evidence" value="ECO:0007669"/>
    <property type="project" value="UniProtKB-KW"/>
</dbReference>
<comment type="caution">
    <text evidence="7">The sequence shown here is derived from an EMBL/GenBank/DDBJ whole genome shotgun (WGS) entry which is preliminary data.</text>
</comment>
<keyword evidence="4" id="KW-0804">Transcription</keyword>
<keyword evidence="5" id="KW-0539">Nucleus</keyword>
<evidence type="ECO:0000256" key="1">
    <source>
        <dbReference type="ARBA" id="ARBA00004123"/>
    </source>
</evidence>
<dbReference type="InterPro" id="IPR003441">
    <property type="entry name" value="NAC-dom"/>
</dbReference>
<dbReference type="Proteomes" id="UP000734854">
    <property type="component" value="Unassembled WGS sequence"/>
</dbReference>
<name>A0A8J5ERH7_ZINOF</name>
<evidence type="ECO:0000256" key="2">
    <source>
        <dbReference type="ARBA" id="ARBA00023015"/>
    </source>
</evidence>
<keyword evidence="3" id="KW-0238">DNA-binding</keyword>
<evidence type="ECO:0000313" key="7">
    <source>
        <dbReference type="EMBL" id="KAG6471728.1"/>
    </source>
</evidence>
<evidence type="ECO:0000256" key="3">
    <source>
        <dbReference type="ARBA" id="ARBA00023125"/>
    </source>
</evidence>
<gene>
    <name evidence="7" type="ORF">ZIOFF_069174</name>
</gene>
<dbReference type="Gene3D" id="2.170.150.80">
    <property type="entry name" value="NAC domain"/>
    <property type="match status" value="1"/>
</dbReference>
<evidence type="ECO:0000256" key="4">
    <source>
        <dbReference type="ARBA" id="ARBA00023163"/>
    </source>
</evidence>
<dbReference type="PROSITE" id="PS51005">
    <property type="entry name" value="NAC"/>
    <property type="match status" value="1"/>
</dbReference>